<dbReference type="PANTHER" id="PTHR11895:SF7">
    <property type="entry name" value="GLUTAMYL-TRNA(GLN) AMIDOTRANSFERASE SUBUNIT A, MITOCHONDRIAL"/>
    <property type="match status" value="1"/>
</dbReference>
<dbReference type="NCBIfam" id="TIGR00132">
    <property type="entry name" value="gatA"/>
    <property type="match status" value="1"/>
</dbReference>
<comment type="catalytic activity">
    <reaction evidence="6">
        <text>L-glutamyl-tRNA(Gln) + L-glutamine + ATP + H2O = L-glutaminyl-tRNA(Gln) + L-glutamate + ADP + phosphate + H(+)</text>
        <dbReference type="Rhea" id="RHEA:17521"/>
        <dbReference type="Rhea" id="RHEA-COMP:9681"/>
        <dbReference type="Rhea" id="RHEA-COMP:9684"/>
        <dbReference type="ChEBI" id="CHEBI:15377"/>
        <dbReference type="ChEBI" id="CHEBI:15378"/>
        <dbReference type="ChEBI" id="CHEBI:29985"/>
        <dbReference type="ChEBI" id="CHEBI:30616"/>
        <dbReference type="ChEBI" id="CHEBI:43474"/>
        <dbReference type="ChEBI" id="CHEBI:58359"/>
        <dbReference type="ChEBI" id="CHEBI:78520"/>
        <dbReference type="ChEBI" id="CHEBI:78521"/>
        <dbReference type="ChEBI" id="CHEBI:456216"/>
        <dbReference type="EC" id="6.3.5.7"/>
    </reaction>
</comment>
<keyword evidence="3 6" id="KW-0067">ATP-binding</keyword>
<evidence type="ECO:0000256" key="2">
    <source>
        <dbReference type="ARBA" id="ARBA00022741"/>
    </source>
</evidence>
<evidence type="ECO:0000256" key="4">
    <source>
        <dbReference type="ARBA" id="ARBA00022917"/>
    </source>
</evidence>
<name>A0A379DDT2_9FIRM</name>
<proteinExistence type="inferred from homology"/>
<protein>
    <recommendedName>
        <fullName evidence="6">Glutamyl-tRNA(Gln) amidotransferase subunit A</fullName>
        <shortName evidence="6">Glu-ADT subunit A</shortName>
        <ecNumber evidence="6">6.3.5.7</ecNumber>
    </recommendedName>
</protein>
<dbReference type="InterPro" id="IPR036928">
    <property type="entry name" value="AS_sf"/>
</dbReference>
<dbReference type="Gene3D" id="3.90.1300.10">
    <property type="entry name" value="Amidase signature (AS) domain"/>
    <property type="match status" value="1"/>
</dbReference>
<dbReference type="Proteomes" id="UP000254777">
    <property type="component" value="Unassembled WGS sequence"/>
</dbReference>
<evidence type="ECO:0000256" key="5">
    <source>
        <dbReference type="ARBA" id="ARBA00025295"/>
    </source>
</evidence>
<feature type="active site" description="Charge relay system" evidence="6">
    <location>
        <position position="154"/>
    </location>
</feature>
<feature type="domain" description="Amidase" evidence="7">
    <location>
        <begin position="24"/>
        <end position="466"/>
    </location>
</feature>
<dbReference type="GO" id="GO:0030956">
    <property type="term" value="C:glutamyl-tRNA(Gln) amidotransferase complex"/>
    <property type="evidence" value="ECO:0007669"/>
    <property type="project" value="InterPro"/>
</dbReference>
<keyword evidence="8" id="KW-0808">Transferase</keyword>
<evidence type="ECO:0000259" key="7">
    <source>
        <dbReference type="Pfam" id="PF01425"/>
    </source>
</evidence>
<keyword evidence="4 6" id="KW-0648">Protein biosynthesis</keyword>
<dbReference type="InterPro" id="IPR000120">
    <property type="entry name" value="Amidase"/>
</dbReference>
<accession>A0A379DDT2</accession>
<dbReference type="InterPro" id="IPR023631">
    <property type="entry name" value="Amidase_dom"/>
</dbReference>
<dbReference type="GO" id="GO:0006412">
    <property type="term" value="P:translation"/>
    <property type="evidence" value="ECO:0007669"/>
    <property type="project" value="UniProtKB-UniRule"/>
</dbReference>
<dbReference type="EC" id="6.3.5.7" evidence="6"/>
<keyword evidence="1 6" id="KW-0436">Ligase</keyword>
<feature type="active site" description="Acyl-ester intermediate" evidence="6">
    <location>
        <position position="178"/>
    </location>
</feature>
<evidence type="ECO:0000313" key="8">
    <source>
        <dbReference type="EMBL" id="SUB76029.1"/>
    </source>
</evidence>
<sequence length="478" mass="53268">MDLTKLKGHELIKGYENRDFSCREVTEAYLKNIKEKDEEINAYITITEELALENASKVDQKYENREHLGILAGIPTAIKDNVAVKDVRMTCASKMLENFISPYNSNVSEKILECDGVILGKVNMDEFAMGATTRTSYFGNTKNPLDTNLVPGGSSGGSAAAVASHEAAIAIGTDTGGSTRQPAGFCGIVGFKPTYGTVSRYGVSSMANTFDTVGTMGRDVEDAHLLMKSIAGRDLRDATSVKNDSIFDEINYENSNYLKEMKIAVPKEYLAMDLNSTVMNNYRETIEILKREGAKVEEVSLKSLEYTIQTYHILVNGEIASNLARFDSLRYGHRTNSEYYSYEEMFKKSRAEGFGEEVKKRIMVGTHILSLDLANEYYYKALKVRTMIKNEYEDIFKNFDLILSPTAPVLPFELNSDMKPVEIYQADLFTIPANMSGCPSICVPFKNSDFPTGIMFTASRFKDSKCIKAGVGFERSVK</sequence>
<gene>
    <name evidence="6 8" type="primary">gatA</name>
    <name evidence="8" type="ORF">NCTC11088_01840</name>
</gene>
<dbReference type="HAMAP" id="MF_00120">
    <property type="entry name" value="GatA"/>
    <property type="match status" value="1"/>
</dbReference>
<comment type="function">
    <text evidence="5 6">Allows the formation of correctly charged Gln-tRNA(Gln) through the transamidation of misacylated Glu-tRNA(Gln) in organisms which lack glutaminyl-tRNA synthetase. The reaction takes place in the presence of glutamine and ATP through an activated gamma-phospho-Glu-tRNA(Gln).</text>
</comment>
<dbReference type="RefSeq" id="WP_004821899.1">
    <property type="nucleotide sequence ID" value="NZ_UGTH01000001.1"/>
</dbReference>
<dbReference type="EMBL" id="UGTH01000001">
    <property type="protein sequence ID" value="SUB76029.1"/>
    <property type="molecule type" value="Genomic_DNA"/>
</dbReference>
<feature type="active site" description="Charge relay system" evidence="6">
    <location>
        <position position="79"/>
    </location>
</feature>
<comment type="similarity">
    <text evidence="6">Belongs to the amidase family. GatA subfamily.</text>
</comment>
<dbReference type="InterPro" id="IPR004412">
    <property type="entry name" value="GatA"/>
</dbReference>
<comment type="subunit">
    <text evidence="6">Heterotrimer of A, B and C subunits.</text>
</comment>
<evidence type="ECO:0000256" key="6">
    <source>
        <dbReference type="HAMAP-Rule" id="MF_00120"/>
    </source>
</evidence>
<dbReference type="SUPFAM" id="SSF75304">
    <property type="entry name" value="Amidase signature (AS) enzymes"/>
    <property type="match status" value="1"/>
</dbReference>
<evidence type="ECO:0000313" key="9">
    <source>
        <dbReference type="Proteomes" id="UP000254777"/>
    </source>
</evidence>
<reference evidence="8 9" key="1">
    <citation type="submission" date="2018-06" db="EMBL/GenBank/DDBJ databases">
        <authorList>
            <consortium name="Pathogen Informatics"/>
            <person name="Doyle S."/>
        </authorList>
    </citation>
    <scope>NUCLEOTIDE SEQUENCE [LARGE SCALE GENOMIC DNA]</scope>
    <source>
        <strain evidence="8 9">NCTC11088</strain>
    </source>
</reference>
<dbReference type="AlphaFoldDB" id="A0A379DDT2"/>
<dbReference type="GO" id="GO:0050567">
    <property type="term" value="F:glutaminyl-tRNA synthase (glutamine-hydrolyzing) activity"/>
    <property type="evidence" value="ECO:0007669"/>
    <property type="project" value="UniProtKB-UniRule"/>
</dbReference>
<evidence type="ECO:0000256" key="1">
    <source>
        <dbReference type="ARBA" id="ARBA00022598"/>
    </source>
</evidence>
<dbReference type="GO" id="GO:0005524">
    <property type="term" value="F:ATP binding"/>
    <property type="evidence" value="ECO:0007669"/>
    <property type="project" value="UniProtKB-KW"/>
</dbReference>
<dbReference type="Pfam" id="PF01425">
    <property type="entry name" value="Amidase"/>
    <property type="match status" value="1"/>
</dbReference>
<evidence type="ECO:0000256" key="3">
    <source>
        <dbReference type="ARBA" id="ARBA00022840"/>
    </source>
</evidence>
<dbReference type="PANTHER" id="PTHR11895">
    <property type="entry name" value="TRANSAMIDASE"/>
    <property type="match status" value="1"/>
</dbReference>
<dbReference type="GO" id="GO:0016740">
    <property type="term" value="F:transferase activity"/>
    <property type="evidence" value="ECO:0007669"/>
    <property type="project" value="UniProtKB-KW"/>
</dbReference>
<organism evidence="8 9">
    <name type="scientific">Peptoniphilus indolicus</name>
    <dbReference type="NCBI Taxonomy" id="33030"/>
    <lineage>
        <taxon>Bacteria</taxon>
        <taxon>Bacillati</taxon>
        <taxon>Bacillota</taxon>
        <taxon>Tissierellia</taxon>
        <taxon>Tissierellales</taxon>
        <taxon>Peptoniphilaceae</taxon>
        <taxon>Peptoniphilus</taxon>
    </lineage>
</organism>
<keyword evidence="2 6" id="KW-0547">Nucleotide-binding</keyword>